<evidence type="ECO:0000256" key="1">
    <source>
        <dbReference type="ARBA" id="ARBA00022676"/>
    </source>
</evidence>
<evidence type="ECO:0000256" key="3">
    <source>
        <dbReference type="ARBA" id="ARBA00024303"/>
    </source>
</evidence>
<proteinExistence type="inferred from homology"/>
<name>A0A679ICS9_9RHOO</name>
<evidence type="ECO:0000256" key="6">
    <source>
        <dbReference type="ARBA" id="ARBA00030025"/>
    </source>
</evidence>
<dbReference type="InterPro" id="IPR016633">
    <property type="entry name" value="EarP"/>
</dbReference>
<evidence type="ECO:0000256" key="5">
    <source>
        <dbReference type="ARBA" id="ARBA00024416"/>
    </source>
</evidence>
<dbReference type="Pfam" id="PF10093">
    <property type="entry name" value="EarP"/>
    <property type="match status" value="1"/>
</dbReference>
<dbReference type="NCBIfam" id="TIGR03837">
    <property type="entry name" value="efp_Arg_rhamno"/>
    <property type="match status" value="1"/>
</dbReference>
<organism evidence="8 9">
    <name type="scientific">Fluviibacter phosphoraccumulans</name>
    <dbReference type="NCBI Taxonomy" id="1751046"/>
    <lineage>
        <taxon>Bacteria</taxon>
        <taxon>Pseudomonadati</taxon>
        <taxon>Pseudomonadota</taxon>
        <taxon>Betaproteobacteria</taxon>
        <taxon>Rhodocyclales</taxon>
        <taxon>Fluviibacteraceae</taxon>
        <taxon>Fluviibacter</taxon>
    </lineage>
</organism>
<dbReference type="AlphaFoldDB" id="A0A679ICS9"/>
<comment type="function">
    <text evidence="3">Protein-arginine rhamnosyltransferase that catalyzes the transfer of a single rhamnose to elongation factor P (EF-P) on 'Lys-32', a modification required for EF-P-dependent rescue of polyproline stalled ribosomes.</text>
</comment>
<accession>A0A679ICS9</accession>
<evidence type="ECO:0000256" key="7">
    <source>
        <dbReference type="ARBA" id="ARBA00048472"/>
    </source>
</evidence>
<keyword evidence="1" id="KW-0328">Glycosyltransferase</keyword>
<evidence type="ECO:0000256" key="4">
    <source>
        <dbReference type="ARBA" id="ARBA00024346"/>
    </source>
</evidence>
<protein>
    <recommendedName>
        <fullName evidence="5">Protein-arginine rhamnosyltransferase</fullName>
    </recommendedName>
    <alternativeName>
        <fullName evidence="6">EF-P arginine rhamnosyltransferase</fullName>
    </alternativeName>
</protein>
<reference evidence="9" key="1">
    <citation type="submission" date="2020-01" db="EMBL/GenBank/DDBJ databases">
        <title>Phosphoaccumulans saitamaens gen. nov., sp. nov., a polyphosphate accumulating bacterium isolated from surface river water.</title>
        <authorList>
            <person name="Watanabe K."/>
            <person name="Suda W."/>
        </authorList>
    </citation>
    <scope>NUCLEOTIDE SEQUENCE [LARGE SCALE GENOMIC DNA]</scope>
    <source>
        <strain evidence="9">ICHIAU1</strain>
    </source>
</reference>
<dbReference type="PIRSF" id="PIRSF015557">
    <property type="entry name" value="UCP015557"/>
    <property type="match status" value="1"/>
</dbReference>
<dbReference type="EMBL" id="AP022345">
    <property type="protein sequence ID" value="BBU69476.1"/>
    <property type="molecule type" value="Genomic_DNA"/>
</dbReference>
<dbReference type="Proteomes" id="UP000463961">
    <property type="component" value="Chromosome"/>
</dbReference>
<evidence type="ECO:0000313" key="9">
    <source>
        <dbReference type="Proteomes" id="UP000463961"/>
    </source>
</evidence>
<comment type="catalytic activity">
    <reaction evidence="7">
        <text>dTDP-beta-L-rhamnose + L-arginyl-[protein] = N(omega)-(alpha-L-rhamnosyl)-L-arginyl-[protein] + dTDP + H(+)</text>
        <dbReference type="Rhea" id="RHEA:66692"/>
        <dbReference type="Rhea" id="RHEA-COMP:10532"/>
        <dbReference type="Rhea" id="RHEA-COMP:17096"/>
        <dbReference type="ChEBI" id="CHEBI:15378"/>
        <dbReference type="ChEBI" id="CHEBI:29965"/>
        <dbReference type="ChEBI" id="CHEBI:57510"/>
        <dbReference type="ChEBI" id="CHEBI:58369"/>
        <dbReference type="ChEBI" id="CHEBI:167445"/>
    </reaction>
    <physiologicalReaction direction="left-to-right" evidence="7">
        <dbReference type="Rhea" id="RHEA:66693"/>
    </physiologicalReaction>
</comment>
<evidence type="ECO:0000313" key="8">
    <source>
        <dbReference type="EMBL" id="BBU69476.1"/>
    </source>
</evidence>
<comment type="similarity">
    <text evidence="4">Belongs to the glycosyltransferase 104 family.</text>
</comment>
<gene>
    <name evidence="8" type="ORF">ICHIAU1_17590</name>
</gene>
<dbReference type="GO" id="GO:0106361">
    <property type="term" value="F:protein-arginine rhamnosyltransferase activity"/>
    <property type="evidence" value="ECO:0007669"/>
    <property type="project" value="InterPro"/>
</dbReference>
<evidence type="ECO:0000256" key="2">
    <source>
        <dbReference type="ARBA" id="ARBA00022679"/>
    </source>
</evidence>
<sequence length="380" mass="43092">MVIFTVAYDLKLMTNQSPPLLRWDIFCRVIDNLGDAGVCLRLAADLASRGLQVCLYIDQPAVLKQLMHNATYSKSLSVRLWPEDTESFSASDVADVVIEAFACDPPIAYIRAMAQATKPPAWINLEYLSAEAWVEESHGLPSPHPRYALTKYFFFPGFTPGTGGLLREPGLIDRLETAHIENKDTTFRIFLFGYPQPKVAEWLDRLAAQAEPTLLAIVPCPAQQQVDDWLATHTDTNQLTIAHQPFVPQAKFDALLASYDFLFVRGEDSFVRAQWAAKPLVWQIYPQEEAIHLVKLKAFYDHYLDQGVLTAKQRSIYWQFVSAWNNGNASSNDAVLASTWPKLVEIYPLLLENARVWRNQLLKQRDLVSQLRDFVGHLVK</sequence>
<keyword evidence="9" id="KW-1185">Reference proteome</keyword>
<keyword evidence="2" id="KW-0808">Transferase</keyword>